<reference evidence="2" key="1">
    <citation type="submission" date="2014-07" db="EMBL/GenBank/DDBJ databases">
        <authorList>
            <person name="Monot Marc"/>
        </authorList>
    </citation>
    <scope>NUCLEOTIDE SEQUENCE</scope>
    <source>
        <strain evidence="2">7032989</strain>
    </source>
</reference>
<name>A0A069B1H3_CLODI</name>
<dbReference type="EMBL" id="LK933366">
    <property type="protein sequence ID" value="CDT72295.1"/>
    <property type="molecule type" value="Genomic_DNA"/>
</dbReference>
<gene>
    <name evidence="2" type="ORF">BN1095_6650001</name>
</gene>
<proteinExistence type="predicted"/>
<feature type="compositionally biased region" description="Basic and acidic residues" evidence="1">
    <location>
        <begin position="14"/>
        <end position="25"/>
    </location>
</feature>
<feature type="region of interest" description="Disordered" evidence="1">
    <location>
        <begin position="1"/>
        <end position="26"/>
    </location>
</feature>
<accession>A0A069B1H3</accession>
<evidence type="ECO:0000256" key="1">
    <source>
        <dbReference type="SAM" id="MobiDB-lite"/>
    </source>
</evidence>
<evidence type="ECO:0000313" key="2">
    <source>
        <dbReference type="EMBL" id="CDT72295.1"/>
    </source>
</evidence>
<protein>
    <submittedName>
        <fullName evidence="2">Uncharacterized protein</fullName>
    </submittedName>
</protein>
<organism evidence="2">
    <name type="scientific">Clostridioides difficile</name>
    <name type="common">Peptoclostridium difficile</name>
    <dbReference type="NCBI Taxonomy" id="1496"/>
    <lineage>
        <taxon>Bacteria</taxon>
        <taxon>Bacillati</taxon>
        <taxon>Bacillota</taxon>
        <taxon>Clostridia</taxon>
        <taxon>Peptostreptococcales</taxon>
        <taxon>Peptostreptococcaceae</taxon>
        <taxon>Clostridioides</taxon>
    </lineage>
</organism>
<sequence>MTALVQIKQNTGNNDRRQYQTEEKTGQTFSGLGKFVHKHTLMCFRRH</sequence>
<dbReference type="AlphaFoldDB" id="A0A069B1H3"/>